<proteinExistence type="predicted"/>
<gene>
    <name evidence="3" type="ORF">FYJ68_08025</name>
</gene>
<dbReference type="Gene3D" id="3.40.630.30">
    <property type="match status" value="1"/>
</dbReference>
<reference evidence="3 4" key="1">
    <citation type="submission" date="2019-08" db="EMBL/GenBank/DDBJ databases">
        <title>In-depth cultivation of the pig gut microbiome towards novel bacterial diversity and tailored functional studies.</title>
        <authorList>
            <person name="Wylensek D."/>
            <person name="Hitch T.C.A."/>
            <person name="Clavel T."/>
        </authorList>
    </citation>
    <scope>NUCLEOTIDE SEQUENCE [LARGE SCALE GENOMIC DNA]</scope>
    <source>
        <strain evidence="3 4">CA-Schmier-601-WT-1</strain>
    </source>
</reference>
<keyword evidence="3" id="KW-0808">Transferase</keyword>
<dbReference type="InterPro" id="IPR000182">
    <property type="entry name" value="GNAT_dom"/>
</dbReference>
<dbReference type="InterPro" id="IPR036514">
    <property type="entry name" value="SGNH_hydro_sf"/>
</dbReference>
<sequence>MRLRDMTRGPAGQGMLAQADARKLLHGSVRVSGEREGWFRPWRVTDAQMRALGSCMAWHPGLYRQMGRTTAGICLEFETDSSEVAIEVTLDPEPSGTSAMLDHAYEAPADLRTPSRDAREGEATEFAAVDGESVVSPGEGDDDRPAFDGLSCDVDGRHLSVRLPAVGDDFVTFSIDDPDSAPADGIMQLPGMGETHHVRIWLPCLRGCTLRSVVGNGTHIDPVPQRKALLVLGDSLAQGFTVGDPALAWPSVLAMGLGLDVVNQGIGGQVFQPGTLSGLAGSVDVARIVVELGANYRFEPCRERLVARDIYGFLSEVSRLWPDVPTWVTTSTWHSEDDWHSHPLSCWREVDPLVRAQSESHGQMTYVEGSDLMDHRVSLMTDPYGHPGREGNAQIARRMRVAMDALRGTDDERRRRALDLLAKGPRRCLPMAEMLRRGIGEVTYAEEGCVLVRVGRWQEVWASDRDLARDVIAMLVTSNLVCCLEPSCVRDLELLHGLTVVEPEHVCVYEGREAPKLPKSLQGRDVRPLDPSWLRTVRERYSHPSYVTDVELLGLLRDGRVLGGFEDGELVGFVGEQDSGAMGMLEVLPEHQGDGWGTVLEAAKIADVLSRGQVPWAEVWAGNKASLAIQRRLHLKVLPSNEVCWVSRPVQRSPLEGLLREGGETAPAQEREQVSADVPKKDAALKASEPVGSPAAEDASTGETD</sequence>
<dbReference type="SUPFAM" id="SSF52266">
    <property type="entry name" value="SGNH hydrolase"/>
    <property type="match status" value="1"/>
</dbReference>
<evidence type="ECO:0000259" key="2">
    <source>
        <dbReference type="PROSITE" id="PS51186"/>
    </source>
</evidence>
<accession>A0A6N7XSG2</accession>
<organism evidence="3 4">
    <name type="scientific">Olsenella porci</name>
    <dbReference type="NCBI Taxonomy" id="2652279"/>
    <lineage>
        <taxon>Bacteria</taxon>
        <taxon>Bacillati</taxon>
        <taxon>Actinomycetota</taxon>
        <taxon>Coriobacteriia</taxon>
        <taxon>Coriobacteriales</taxon>
        <taxon>Atopobiaceae</taxon>
        <taxon>Olsenella</taxon>
    </lineage>
</organism>
<dbReference type="Pfam" id="PF13472">
    <property type="entry name" value="Lipase_GDSL_2"/>
    <property type="match status" value="1"/>
</dbReference>
<dbReference type="RefSeq" id="WP_154435694.1">
    <property type="nucleotide sequence ID" value="NZ_VUNC01000006.1"/>
</dbReference>
<dbReference type="Gene3D" id="3.40.50.1110">
    <property type="entry name" value="SGNH hydrolase"/>
    <property type="match status" value="1"/>
</dbReference>
<feature type="compositionally biased region" description="Basic and acidic residues" evidence="1">
    <location>
        <begin position="658"/>
        <end position="684"/>
    </location>
</feature>
<dbReference type="SUPFAM" id="SSF55729">
    <property type="entry name" value="Acyl-CoA N-acyltransferases (Nat)"/>
    <property type="match status" value="1"/>
</dbReference>
<dbReference type="CDD" id="cd00229">
    <property type="entry name" value="SGNH_hydrolase"/>
    <property type="match status" value="1"/>
</dbReference>
<dbReference type="AlphaFoldDB" id="A0A6N7XSG2"/>
<evidence type="ECO:0000313" key="4">
    <source>
        <dbReference type="Proteomes" id="UP000469325"/>
    </source>
</evidence>
<dbReference type="EMBL" id="VUNC01000006">
    <property type="protein sequence ID" value="MST73055.1"/>
    <property type="molecule type" value="Genomic_DNA"/>
</dbReference>
<protein>
    <submittedName>
        <fullName evidence="3">GNAT family N-acetyltransferase</fullName>
    </submittedName>
</protein>
<keyword evidence="4" id="KW-1185">Reference proteome</keyword>
<name>A0A6N7XSG2_9ACTN</name>
<feature type="domain" description="N-acetyltransferase" evidence="2">
    <location>
        <begin position="524"/>
        <end position="684"/>
    </location>
</feature>
<dbReference type="PROSITE" id="PS51186">
    <property type="entry name" value="GNAT"/>
    <property type="match status" value="1"/>
</dbReference>
<dbReference type="InterPro" id="IPR013653">
    <property type="entry name" value="GCN5-like_dom"/>
</dbReference>
<dbReference type="InterPro" id="IPR013830">
    <property type="entry name" value="SGNH_hydro"/>
</dbReference>
<dbReference type="InterPro" id="IPR016181">
    <property type="entry name" value="Acyl_CoA_acyltransferase"/>
</dbReference>
<dbReference type="Proteomes" id="UP000469325">
    <property type="component" value="Unassembled WGS sequence"/>
</dbReference>
<evidence type="ECO:0000313" key="3">
    <source>
        <dbReference type="EMBL" id="MST73055.1"/>
    </source>
</evidence>
<evidence type="ECO:0000256" key="1">
    <source>
        <dbReference type="SAM" id="MobiDB-lite"/>
    </source>
</evidence>
<dbReference type="Gene3D" id="2.60.120.260">
    <property type="entry name" value="Galactose-binding domain-like"/>
    <property type="match status" value="1"/>
</dbReference>
<comment type="caution">
    <text evidence="3">The sequence shown here is derived from an EMBL/GenBank/DDBJ whole genome shotgun (WGS) entry which is preliminary data.</text>
</comment>
<dbReference type="GO" id="GO:0016747">
    <property type="term" value="F:acyltransferase activity, transferring groups other than amino-acyl groups"/>
    <property type="evidence" value="ECO:0007669"/>
    <property type="project" value="InterPro"/>
</dbReference>
<feature type="region of interest" description="Disordered" evidence="1">
    <location>
        <begin position="658"/>
        <end position="705"/>
    </location>
</feature>
<dbReference type="Pfam" id="PF08445">
    <property type="entry name" value="FR47"/>
    <property type="match status" value="1"/>
</dbReference>